<dbReference type="InterPro" id="IPR036005">
    <property type="entry name" value="Creatinase/aminopeptidase-like"/>
</dbReference>
<dbReference type="Gene3D" id="3.90.230.10">
    <property type="entry name" value="Creatinase/methionine aminopeptidase superfamily"/>
    <property type="match status" value="1"/>
</dbReference>
<organism evidence="3 4">
    <name type="scientific">Corynebacterium pseudopelargi</name>
    <dbReference type="NCBI Taxonomy" id="2080757"/>
    <lineage>
        <taxon>Bacteria</taxon>
        <taxon>Bacillati</taxon>
        <taxon>Actinomycetota</taxon>
        <taxon>Actinomycetes</taxon>
        <taxon>Mycobacteriales</taxon>
        <taxon>Corynebacteriaceae</taxon>
        <taxon>Corynebacterium</taxon>
    </lineage>
</organism>
<dbReference type="SUPFAM" id="SSF53092">
    <property type="entry name" value="Creatinase/prolidase N-terminal domain"/>
    <property type="match status" value="1"/>
</dbReference>
<dbReference type="GO" id="GO:0102009">
    <property type="term" value="F:proline dipeptidase activity"/>
    <property type="evidence" value="ECO:0007669"/>
    <property type="project" value="UniProtKB-EC"/>
</dbReference>
<evidence type="ECO:0000259" key="2">
    <source>
        <dbReference type="Pfam" id="PF01321"/>
    </source>
</evidence>
<gene>
    <name evidence="3" type="primary">pepQ2</name>
    <name evidence="3" type="ORF">CPPEL_05575</name>
</gene>
<protein>
    <submittedName>
        <fullName evidence="3">Xaa-Pro dipeptidase</fullName>
        <ecNumber evidence="3">3.4.13.9</ecNumber>
    </submittedName>
</protein>
<dbReference type="InterPro" id="IPR000994">
    <property type="entry name" value="Pept_M24"/>
</dbReference>
<dbReference type="InterPro" id="IPR029149">
    <property type="entry name" value="Creatin/AminoP/Spt16_N"/>
</dbReference>
<dbReference type="InterPro" id="IPR050659">
    <property type="entry name" value="Peptidase_M24B"/>
</dbReference>
<keyword evidence="4" id="KW-1185">Reference proteome</keyword>
<keyword evidence="3" id="KW-0645">Protease</keyword>
<reference evidence="3 4" key="1">
    <citation type="submission" date="2018-11" db="EMBL/GenBank/DDBJ databases">
        <authorList>
            <person name="Kleinhagauer T."/>
            <person name="Glaeser S.P."/>
            <person name="Spergser J."/>
            <person name="Ruckert C."/>
            <person name="Kaempfer P."/>
            <person name="Busse H.-J."/>
        </authorList>
    </citation>
    <scope>NUCLEOTIDE SEQUENCE [LARGE SCALE GENOMIC DNA]</scope>
    <source>
        <strain evidence="3 4">812CH</strain>
    </source>
</reference>
<name>A0A3G6IU02_9CORY</name>
<dbReference type="InterPro" id="IPR000587">
    <property type="entry name" value="Creatinase_N"/>
</dbReference>
<dbReference type="EMBL" id="CP033898">
    <property type="protein sequence ID" value="AZA09235.1"/>
    <property type="molecule type" value="Genomic_DNA"/>
</dbReference>
<dbReference type="PANTHER" id="PTHR46112">
    <property type="entry name" value="AMINOPEPTIDASE"/>
    <property type="match status" value="1"/>
</dbReference>
<dbReference type="Gene3D" id="3.40.350.10">
    <property type="entry name" value="Creatinase/prolidase N-terminal domain"/>
    <property type="match status" value="1"/>
</dbReference>
<keyword evidence="3" id="KW-0224">Dipeptidase</keyword>
<dbReference type="RefSeq" id="WP_123960192.1">
    <property type="nucleotide sequence ID" value="NZ_CP033898.1"/>
</dbReference>
<feature type="domain" description="Creatinase N-terminal" evidence="2">
    <location>
        <begin position="13"/>
        <end position="106"/>
    </location>
</feature>
<accession>A0A3G6IU02</accession>
<dbReference type="SUPFAM" id="SSF55920">
    <property type="entry name" value="Creatinase/aminopeptidase"/>
    <property type="match status" value="1"/>
</dbReference>
<dbReference type="PANTHER" id="PTHR46112:SF3">
    <property type="entry name" value="AMINOPEPTIDASE YPDF"/>
    <property type="match status" value="1"/>
</dbReference>
<dbReference type="Pfam" id="PF01321">
    <property type="entry name" value="Creatinase_N"/>
    <property type="match status" value="1"/>
</dbReference>
<evidence type="ECO:0000313" key="4">
    <source>
        <dbReference type="Proteomes" id="UP000271426"/>
    </source>
</evidence>
<sequence length="361" mass="39336">MFEGFSLETFRSRIDAAKQAAAKAGLDGVLITPGPDFEYLLDSKMHTHERFAGLVLGERDFIFAPGVDVADLKRSKAGALGIEIRGWNDGEDPYSFVPAGKLAVSAAMTADHLIELQSRGVEAFNATKVLAETFVKKDDAEIRELTRAAEAIDAVHRKVPELLRAGVTEREVADKLRELILEEHVVVDFIIVGSGPHGADPHHDFSDRVIEEGDIVVVDIGGTLDSGYHSDCTRNYVVGEPTDEQQATYDVLQQAQEAGLAFAKPGVRAGEVDQVVRDIIEDAGYGEFFIHRTGHGIGLSCHEEPFIIAGNDVVLREGMAFSIEPGVYFPGQWGARVEDIVILEADGARPINLTPHELQRV</sequence>
<evidence type="ECO:0000313" key="3">
    <source>
        <dbReference type="EMBL" id="AZA09235.1"/>
    </source>
</evidence>
<feature type="domain" description="Peptidase M24" evidence="1">
    <location>
        <begin position="145"/>
        <end position="343"/>
    </location>
</feature>
<evidence type="ECO:0000259" key="1">
    <source>
        <dbReference type="Pfam" id="PF00557"/>
    </source>
</evidence>
<dbReference type="KEGG" id="cpso:CPPEL_05575"/>
<dbReference type="OrthoDB" id="9806388at2"/>
<dbReference type="Proteomes" id="UP000271426">
    <property type="component" value="Chromosome"/>
</dbReference>
<proteinExistence type="predicted"/>
<keyword evidence="3" id="KW-0378">Hydrolase</keyword>
<dbReference type="EC" id="3.4.13.9" evidence="3"/>
<dbReference type="Pfam" id="PF00557">
    <property type="entry name" value="Peptidase_M24"/>
    <property type="match status" value="1"/>
</dbReference>
<dbReference type="AlphaFoldDB" id="A0A3G6IU02"/>